<dbReference type="PANTHER" id="PTHR30146">
    <property type="entry name" value="LACI-RELATED TRANSCRIPTIONAL REPRESSOR"/>
    <property type="match status" value="1"/>
</dbReference>
<keyword evidence="6" id="KW-1185">Reference proteome</keyword>
<name>A0ABW7AF68_9ACTN</name>
<dbReference type="Proteomes" id="UP001603978">
    <property type="component" value="Unassembled WGS sequence"/>
</dbReference>
<proteinExistence type="predicted"/>
<sequence>MPVSPRREMPAGPRRATLATVAASAGVSVATVSKVLNGRSDVAPATRSLVQSLLQQHEYVAPAPRRVEVTRVGEIEVQFDADLNAYSTEIIQGAVAAGAEAGVGVVVSIRKGADRTAGWARDLASAGRRALIAVTTELTARQLTALSRARVPLVVIDPLNLPRTRVTSIGSTNFAGGLAATHHLLSQGHRRIAYIGGPATAACNQARVAGYRAAMEAEGAPVIPGYVQSGHFRYHDGLVHGAAVLDLPQAPTAIFAGCDEMALGIMEAARARGLRIPEDLSIVGFDDTQNAQLASPQLTTVRQPLQEMGGVALRTALRLAAGERVDSHHVELATELVVRGSTAPVSEAGREERGAAGGFS</sequence>
<organism evidence="5 6">
    <name type="scientific">Nonomuraea marmarensis</name>
    <dbReference type="NCBI Taxonomy" id="3351344"/>
    <lineage>
        <taxon>Bacteria</taxon>
        <taxon>Bacillati</taxon>
        <taxon>Actinomycetota</taxon>
        <taxon>Actinomycetes</taxon>
        <taxon>Streptosporangiales</taxon>
        <taxon>Streptosporangiaceae</taxon>
        <taxon>Nonomuraea</taxon>
    </lineage>
</organism>
<keyword evidence="1" id="KW-0805">Transcription regulation</keyword>
<gene>
    <name evidence="5" type="ORF">ACFLIM_21225</name>
</gene>
<dbReference type="Pfam" id="PF00356">
    <property type="entry name" value="LacI"/>
    <property type="match status" value="1"/>
</dbReference>
<comment type="caution">
    <text evidence="5">The sequence shown here is derived from an EMBL/GenBank/DDBJ whole genome shotgun (WGS) entry which is preliminary data.</text>
</comment>
<keyword evidence="2 5" id="KW-0238">DNA-binding</keyword>
<dbReference type="CDD" id="cd01392">
    <property type="entry name" value="HTH_LacI"/>
    <property type="match status" value="1"/>
</dbReference>
<dbReference type="SUPFAM" id="SSF53822">
    <property type="entry name" value="Periplasmic binding protein-like I"/>
    <property type="match status" value="1"/>
</dbReference>
<dbReference type="PROSITE" id="PS50932">
    <property type="entry name" value="HTH_LACI_2"/>
    <property type="match status" value="1"/>
</dbReference>
<accession>A0ABW7AF68</accession>
<dbReference type="RefSeq" id="WP_393167944.1">
    <property type="nucleotide sequence ID" value="NZ_JBICRM010000012.1"/>
</dbReference>
<dbReference type="InterPro" id="IPR046335">
    <property type="entry name" value="LacI/GalR-like_sensor"/>
</dbReference>
<reference evidence="5 6" key="1">
    <citation type="submission" date="2024-10" db="EMBL/GenBank/DDBJ databases">
        <authorList>
            <person name="Topkara A.R."/>
            <person name="Saygin H."/>
        </authorList>
    </citation>
    <scope>NUCLEOTIDE SEQUENCE [LARGE SCALE GENOMIC DNA]</scope>
    <source>
        <strain evidence="5 6">M3C6</strain>
    </source>
</reference>
<dbReference type="InterPro" id="IPR000843">
    <property type="entry name" value="HTH_LacI"/>
</dbReference>
<evidence type="ECO:0000313" key="5">
    <source>
        <dbReference type="EMBL" id="MFG1705718.1"/>
    </source>
</evidence>
<dbReference type="EMBL" id="JBICRM010000012">
    <property type="protein sequence ID" value="MFG1705718.1"/>
    <property type="molecule type" value="Genomic_DNA"/>
</dbReference>
<evidence type="ECO:0000256" key="1">
    <source>
        <dbReference type="ARBA" id="ARBA00023015"/>
    </source>
</evidence>
<dbReference type="InterPro" id="IPR010982">
    <property type="entry name" value="Lambda_DNA-bd_dom_sf"/>
</dbReference>
<dbReference type="PANTHER" id="PTHR30146:SF153">
    <property type="entry name" value="LACTOSE OPERON REPRESSOR"/>
    <property type="match status" value="1"/>
</dbReference>
<dbReference type="Gene3D" id="1.10.260.40">
    <property type="entry name" value="lambda repressor-like DNA-binding domains"/>
    <property type="match status" value="1"/>
</dbReference>
<dbReference type="SMART" id="SM00354">
    <property type="entry name" value="HTH_LACI"/>
    <property type="match status" value="1"/>
</dbReference>
<dbReference type="SUPFAM" id="SSF47413">
    <property type="entry name" value="lambda repressor-like DNA-binding domains"/>
    <property type="match status" value="1"/>
</dbReference>
<dbReference type="GO" id="GO:0003677">
    <property type="term" value="F:DNA binding"/>
    <property type="evidence" value="ECO:0007669"/>
    <property type="project" value="UniProtKB-KW"/>
</dbReference>
<dbReference type="Pfam" id="PF13377">
    <property type="entry name" value="Peripla_BP_3"/>
    <property type="match status" value="1"/>
</dbReference>
<evidence type="ECO:0000313" key="6">
    <source>
        <dbReference type="Proteomes" id="UP001603978"/>
    </source>
</evidence>
<dbReference type="InterPro" id="IPR028082">
    <property type="entry name" value="Peripla_BP_I"/>
</dbReference>
<keyword evidence="3" id="KW-0804">Transcription</keyword>
<evidence type="ECO:0000256" key="2">
    <source>
        <dbReference type="ARBA" id="ARBA00023125"/>
    </source>
</evidence>
<evidence type="ECO:0000256" key="3">
    <source>
        <dbReference type="ARBA" id="ARBA00023163"/>
    </source>
</evidence>
<feature type="domain" description="HTH lacI-type" evidence="4">
    <location>
        <begin position="16"/>
        <end position="70"/>
    </location>
</feature>
<dbReference type="Gene3D" id="3.40.50.2300">
    <property type="match status" value="2"/>
</dbReference>
<evidence type="ECO:0000259" key="4">
    <source>
        <dbReference type="PROSITE" id="PS50932"/>
    </source>
</evidence>
<protein>
    <submittedName>
        <fullName evidence="5">LacI family DNA-binding transcriptional regulator</fullName>
    </submittedName>
</protein>